<gene>
    <name evidence="3" type="ORF">CRE_08330</name>
</gene>
<keyword evidence="2" id="KW-0472">Membrane</keyword>
<dbReference type="HOGENOM" id="CLU_1919021_0_0_1"/>
<evidence type="ECO:0000256" key="1">
    <source>
        <dbReference type="SAM" id="MobiDB-lite"/>
    </source>
</evidence>
<keyword evidence="4" id="KW-1185">Reference proteome</keyword>
<evidence type="ECO:0000256" key="2">
    <source>
        <dbReference type="SAM" id="Phobius"/>
    </source>
</evidence>
<dbReference type="EMBL" id="DS268463">
    <property type="protein sequence ID" value="EFP06492.1"/>
    <property type="molecule type" value="Genomic_DNA"/>
</dbReference>
<keyword evidence="2" id="KW-0812">Transmembrane</keyword>
<feature type="region of interest" description="Disordered" evidence="1">
    <location>
        <begin position="60"/>
        <end position="112"/>
    </location>
</feature>
<name>E3MPG0_CAERE</name>
<evidence type="ECO:0000313" key="3">
    <source>
        <dbReference type="EMBL" id="EFP06492.1"/>
    </source>
</evidence>
<evidence type="ECO:0000313" key="4">
    <source>
        <dbReference type="Proteomes" id="UP000008281"/>
    </source>
</evidence>
<reference evidence="3" key="1">
    <citation type="submission" date="2007-07" db="EMBL/GenBank/DDBJ databases">
        <title>PCAP assembly of the Caenorhabditis remanei genome.</title>
        <authorList>
            <consortium name="The Caenorhabditis remanei Sequencing Consortium"/>
            <person name="Wilson R.K."/>
        </authorList>
    </citation>
    <scope>NUCLEOTIDE SEQUENCE [LARGE SCALE GENOMIC DNA]</scope>
    <source>
        <strain evidence="3">PB4641</strain>
    </source>
</reference>
<sequence length="132" mass="15599">MSTYKYILILYEVLFFMIGGFLELESVGDVEYVKMDWKNVEKEEKIQQNEEKIIEKLRKESAEENGRKLAEKNTEIENLKESLKTSKEGTRSERAKNQDLNEKLNSETTARKSDWLNWNAARAKEIKKMEET</sequence>
<proteinExistence type="predicted"/>
<organism evidence="4">
    <name type="scientific">Caenorhabditis remanei</name>
    <name type="common">Caenorhabditis vulgaris</name>
    <dbReference type="NCBI Taxonomy" id="31234"/>
    <lineage>
        <taxon>Eukaryota</taxon>
        <taxon>Metazoa</taxon>
        <taxon>Ecdysozoa</taxon>
        <taxon>Nematoda</taxon>
        <taxon>Chromadorea</taxon>
        <taxon>Rhabditida</taxon>
        <taxon>Rhabditina</taxon>
        <taxon>Rhabditomorpha</taxon>
        <taxon>Rhabditoidea</taxon>
        <taxon>Rhabditidae</taxon>
        <taxon>Peloderinae</taxon>
        <taxon>Caenorhabditis</taxon>
    </lineage>
</organism>
<dbReference type="AlphaFoldDB" id="E3MPG0"/>
<keyword evidence="2" id="KW-1133">Transmembrane helix</keyword>
<dbReference type="Proteomes" id="UP000008281">
    <property type="component" value="Unassembled WGS sequence"/>
</dbReference>
<protein>
    <submittedName>
        <fullName evidence="3">Uncharacterized protein</fullName>
    </submittedName>
</protein>
<feature type="transmembrane region" description="Helical" evidence="2">
    <location>
        <begin position="6"/>
        <end position="24"/>
    </location>
</feature>
<accession>E3MPG0</accession>
<dbReference type="InParanoid" id="E3MPG0"/>